<comment type="similarity">
    <text evidence="2 7">Belongs to the C1D family.</text>
</comment>
<evidence type="ECO:0000313" key="9">
    <source>
        <dbReference type="EMBL" id="CAD7226500.1"/>
    </source>
</evidence>
<keyword evidence="4 7" id="KW-0698">rRNA processing</keyword>
<comment type="subcellular location">
    <subcellularLocation>
        <location evidence="7">Cytoplasm</location>
    </subcellularLocation>
    <subcellularLocation>
        <location evidence="7">Nucleus</location>
        <location evidence="7">Nucleolus</location>
    </subcellularLocation>
    <subcellularLocation>
        <location evidence="1 7">Nucleus</location>
    </subcellularLocation>
</comment>
<keyword evidence="7" id="KW-0963">Cytoplasm</keyword>
<keyword evidence="5 7" id="KW-0694">RNA-binding</keyword>
<dbReference type="EMBL" id="OB660844">
    <property type="protein sequence ID" value="CAD7226500.1"/>
    <property type="molecule type" value="Genomic_DNA"/>
</dbReference>
<dbReference type="GO" id="GO:0010468">
    <property type="term" value="P:regulation of gene expression"/>
    <property type="evidence" value="ECO:0007669"/>
    <property type="project" value="TreeGrafter"/>
</dbReference>
<feature type="compositionally biased region" description="Basic and acidic residues" evidence="8">
    <location>
        <begin position="121"/>
        <end position="130"/>
    </location>
</feature>
<evidence type="ECO:0000256" key="4">
    <source>
        <dbReference type="ARBA" id="ARBA00022552"/>
    </source>
</evidence>
<gene>
    <name evidence="9" type="ORF">CTOB1V02_LOCUS4418</name>
</gene>
<dbReference type="Pfam" id="PF04000">
    <property type="entry name" value="Sas10_Utp3"/>
    <property type="match status" value="1"/>
</dbReference>
<reference evidence="9" key="1">
    <citation type="submission" date="2020-11" db="EMBL/GenBank/DDBJ databases">
        <authorList>
            <person name="Tran Van P."/>
        </authorList>
    </citation>
    <scope>NUCLEOTIDE SEQUENCE</scope>
</reference>
<feature type="compositionally biased region" description="Basic residues" evidence="8">
    <location>
        <begin position="149"/>
        <end position="163"/>
    </location>
</feature>
<evidence type="ECO:0000256" key="3">
    <source>
        <dbReference type="ARBA" id="ARBA00015212"/>
    </source>
</evidence>
<dbReference type="PANTHER" id="PTHR15341:SF3">
    <property type="entry name" value="NUCLEAR NUCLEIC ACID-BINDING PROTEIN C1D"/>
    <property type="match status" value="1"/>
</dbReference>
<dbReference type="PANTHER" id="PTHR15341">
    <property type="entry name" value="SUN-COR STEROID HORMONE RECEPTOR CO-REPRESSOR"/>
    <property type="match status" value="1"/>
</dbReference>
<evidence type="ECO:0000256" key="5">
    <source>
        <dbReference type="ARBA" id="ARBA00022884"/>
    </source>
</evidence>
<dbReference type="AlphaFoldDB" id="A0A7R8W7Q9"/>
<evidence type="ECO:0000256" key="6">
    <source>
        <dbReference type="ARBA" id="ARBA00023242"/>
    </source>
</evidence>
<keyword evidence="7" id="KW-0238">DNA-binding</keyword>
<organism evidence="9">
    <name type="scientific">Cyprideis torosa</name>
    <dbReference type="NCBI Taxonomy" id="163714"/>
    <lineage>
        <taxon>Eukaryota</taxon>
        <taxon>Metazoa</taxon>
        <taxon>Ecdysozoa</taxon>
        <taxon>Arthropoda</taxon>
        <taxon>Crustacea</taxon>
        <taxon>Oligostraca</taxon>
        <taxon>Ostracoda</taxon>
        <taxon>Podocopa</taxon>
        <taxon>Podocopida</taxon>
        <taxon>Cytherocopina</taxon>
        <taxon>Cytheroidea</taxon>
        <taxon>Cytherideidae</taxon>
        <taxon>Cyprideis</taxon>
    </lineage>
</organism>
<evidence type="ECO:0000256" key="2">
    <source>
        <dbReference type="ARBA" id="ARBA00009154"/>
    </source>
</evidence>
<keyword evidence="6 7" id="KW-0539">Nucleus</keyword>
<name>A0A7R8W7Q9_9CRUS</name>
<dbReference type="InterPro" id="IPR011082">
    <property type="entry name" value="Exosome-assoc_fac/DNA_repair"/>
</dbReference>
<dbReference type="GO" id="GO:0003723">
    <property type="term" value="F:RNA binding"/>
    <property type="evidence" value="ECO:0007669"/>
    <property type="project" value="UniProtKB-UniRule"/>
</dbReference>
<accession>A0A7R8W7Q9</accession>
<dbReference type="GO" id="GO:0000178">
    <property type="term" value="C:exosome (RNase complex)"/>
    <property type="evidence" value="ECO:0007669"/>
    <property type="project" value="TreeGrafter"/>
</dbReference>
<protein>
    <recommendedName>
        <fullName evidence="3 7">Nuclear nucleic acid-binding protein C1D</fullName>
    </recommendedName>
</protein>
<dbReference type="OrthoDB" id="1421013at2759"/>
<dbReference type="GO" id="GO:0000460">
    <property type="term" value="P:maturation of 5.8S rRNA"/>
    <property type="evidence" value="ECO:0007669"/>
    <property type="project" value="TreeGrafter"/>
</dbReference>
<evidence type="ECO:0000256" key="7">
    <source>
        <dbReference type="RuleBase" id="RU368003"/>
    </source>
</evidence>
<comment type="subunit">
    <text evidence="7">Monomer and homodimer.</text>
</comment>
<dbReference type="InterPro" id="IPR007146">
    <property type="entry name" value="Sas10/Utp3/C1D"/>
</dbReference>
<dbReference type="GO" id="GO:0005737">
    <property type="term" value="C:cytoplasm"/>
    <property type="evidence" value="ECO:0007669"/>
    <property type="project" value="UniProtKB-SubCell"/>
</dbReference>
<sequence>MAEDFPEELTRPLAEFHRGVLEAENALAPLLNVPRDQLNATMTSLEKARLDLASSYATNTMFYVYLTLQGVDMKEHPLKGELGRIKSLMDQAQEIEDRASMPQVDVGAAKRFIRSGLWEAGKGEGAKGGDKGAGGQVFATSANSIQVEKKKRRHSSSSSKRRKSSGEGGQASAK</sequence>
<dbReference type="GO" id="GO:0003677">
    <property type="term" value="F:DNA binding"/>
    <property type="evidence" value="ECO:0007669"/>
    <property type="project" value="UniProtKB-KW"/>
</dbReference>
<feature type="region of interest" description="Disordered" evidence="8">
    <location>
        <begin position="120"/>
        <end position="174"/>
    </location>
</feature>
<evidence type="ECO:0000256" key="8">
    <source>
        <dbReference type="SAM" id="MobiDB-lite"/>
    </source>
</evidence>
<proteinExistence type="inferred from homology"/>
<evidence type="ECO:0000256" key="1">
    <source>
        <dbReference type="ARBA" id="ARBA00004123"/>
    </source>
</evidence>
<comment type="function">
    <text evidence="7">Plays a role in the recruitment of the exosome to pre-rRNA to mediate the 3'-5' end processing of the 5.8S rRNA.</text>
</comment>
<dbReference type="GO" id="GO:0005730">
    <property type="term" value="C:nucleolus"/>
    <property type="evidence" value="ECO:0007669"/>
    <property type="project" value="UniProtKB-SubCell"/>
</dbReference>